<name>A0A4Z1P8U6_9PEZI</name>
<evidence type="ECO:0000313" key="2">
    <source>
        <dbReference type="EMBL" id="TID25707.1"/>
    </source>
</evidence>
<accession>A0A4Z1P8U6</accession>
<reference evidence="2 3" key="1">
    <citation type="submission" date="2019-04" db="EMBL/GenBank/DDBJ databases">
        <title>High contiguity whole genome sequence and gene annotation resource for two Venturia nashicola isolates.</title>
        <authorList>
            <person name="Prokchorchik M."/>
            <person name="Won K."/>
            <person name="Lee Y."/>
            <person name="Choi E.D."/>
            <person name="Segonzac C."/>
            <person name="Sohn K.H."/>
        </authorList>
    </citation>
    <scope>NUCLEOTIDE SEQUENCE [LARGE SCALE GENOMIC DNA]</scope>
    <source>
        <strain evidence="2 3">PRI2</strain>
    </source>
</reference>
<feature type="region of interest" description="Disordered" evidence="1">
    <location>
        <begin position="21"/>
        <end position="49"/>
    </location>
</feature>
<feature type="compositionally biased region" description="Low complexity" evidence="1">
    <location>
        <begin position="37"/>
        <end position="49"/>
    </location>
</feature>
<proteinExistence type="predicted"/>
<dbReference type="AlphaFoldDB" id="A0A4Z1P8U6"/>
<feature type="compositionally biased region" description="Basic residues" evidence="1">
    <location>
        <begin position="27"/>
        <end position="36"/>
    </location>
</feature>
<evidence type="ECO:0000313" key="3">
    <source>
        <dbReference type="Proteomes" id="UP000298493"/>
    </source>
</evidence>
<gene>
    <name evidence="2" type="ORF">E6O75_ATG03570</name>
</gene>
<dbReference type="Proteomes" id="UP000298493">
    <property type="component" value="Unassembled WGS sequence"/>
</dbReference>
<comment type="caution">
    <text evidence="2">The sequence shown here is derived from an EMBL/GenBank/DDBJ whole genome shotgun (WGS) entry which is preliminary data.</text>
</comment>
<protein>
    <submittedName>
        <fullName evidence="2">Uncharacterized protein</fullName>
    </submittedName>
</protein>
<sequence>MLIYLSSSHHRHTHPINRLFGKVFTARAKKQKRKTRSPSSSPSKVAQSSRLIASASCLEMGPGNGLNWSRLHKMCLVSGTTPPTPLRRFP</sequence>
<dbReference type="EMBL" id="SNSC02000003">
    <property type="protein sequence ID" value="TID25707.1"/>
    <property type="molecule type" value="Genomic_DNA"/>
</dbReference>
<organism evidence="2 3">
    <name type="scientific">Venturia nashicola</name>
    <dbReference type="NCBI Taxonomy" id="86259"/>
    <lineage>
        <taxon>Eukaryota</taxon>
        <taxon>Fungi</taxon>
        <taxon>Dikarya</taxon>
        <taxon>Ascomycota</taxon>
        <taxon>Pezizomycotina</taxon>
        <taxon>Dothideomycetes</taxon>
        <taxon>Pleosporomycetidae</taxon>
        <taxon>Venturiales</taxon>
        <taxon>Venturiaceae</taxon>
        <taxon>Venturia</taxon>
    </lineage>
</organism>
<evidence type="ECO:0000256" key="1">
    <source>
        <dbReference type="SAM" id="MobiDB-lite"/>
    </source>
</evidence>
<keyword evidence="3" id="KW-1185">Reference proteome</keyword>